<evidence type="ECO:0000256" key="3">
    <source>
        <dbReference type="ARBA" id="ARBA00006743"/>
    </source>
</evidence>
<organism evidence="9">
    <name type="scientific">uncultured Thermoleophilia bacterium</name>
    <dbReference type="NCBI Taxonomy" id="1497501"/>
    <lineage>
        <taxon>Bacteria</taxon>
        <taxon>Bacillati</taxon>
        <taxon>Actinomycetota</taxon>
        <taxon>Thermoleophilia</taxon>
        <taxon>environmental samples</taxon>
    </lineage>
</organism>
<evidence type="ECO:0000256" key="1">
    <source>
        <dbReference type="ARBA" id="ARBA00001974"/>
    </source>
</evidence>
<evidence type="ECO:0000256" key="4">
    <source>
        <dbReference type="ARBA" id="ARBA00022630"/>
    </source>
</evidence>
<dbReference type="GO" id="GO:0106312">
    <property type="term" value="F:methylenetetrahydrofolate reductase (NADH) activity"/>
    <property type="evidence" value="ECO:0007669"/>
    <property type="project" value="UniProtKB-EC"/>
</dbReference>
<sequence>MSILEERLTAGTFVVTAELPAVDGGGLDAVRRHVDPLRPWVDAVNATDNTAAHAHASNVAVAIALLRLEVEPILQVVCRDKNRLALQADIMGGALHGVENVCCLTGDDVTAGDEPETRRVFDLDSPQLVQVATGLGQGRYVSGRTIEAPPHLFVGAVENPFTHPLPGRVDRAWKKARAGARFLQLQIGYHPERLGAFMVEATRSGLAARTAILPTICLLPGARGLRFMDERVPGISVPAGTIERVETSSDPREAAYDLALQQARHALDLPGVAGLHLVTFRRDDAVARLLTDLSIPPHAERLPPNAHSPALVHP</sequence>
<name>A0A6J4U1B4_9ACTN</name>
<evidence type="ECO:0000256" key="2">
    <source>
        <dbReference type="ARBA" id="ARBA00004777"/>
    </source>
</evidence>
<comment type="similarity">
    <text evidence="3 8">Belongs to the methylenetetrahydrofolate reductase family.</text>
</comment>
<dbReference type="GO" id="GO:0005829">
    <property type="term" value="C:cytosol"/>
    <property type="evidence" value="ECO:0007669"/>
    <property type="project" value="TreeGrafter"/>
</dbReference>
<dbReference type="GO" id="GO:0071949">
    <property type="term" value="F:FAD binding"/>
    <property type="evidence" value="ECO:0007669"/>
    <property type="project" value="TreeGrafter"/>
</dbReference>
<keyword evidence="4 8" id="KW-0285">Flavoprotein</keyword>
<evidence type="ECO:0000256" key="5">
    <source>
        <dbReference type="ARBA" id="ARBA00022827"/>
    </source>
</evidence>
<comment type="cofactor">
    <cofactor evidence="1 8">
        <name>FAD</name>
        <dbReference type="ChEBI" id="CHEBI:57692"/>
    </cofactor>
</comment>
<gene>
    <name evidence="9" type="ORF">AVDCRST_MAG79-1589</name>
</gene>
<accession>A0A6J4U1B4</accession>
<dbReference type="SUPFAM" id="SSF51730">
    <property type="entry name" value="FAD-linked oxidoreductase"/>
    <property type="match status" value="1"/>
</dbReference>
<evidence type="ECO:0000256" key="7">
    <source>
        <dbReference type="ARBA" id="ARBA00048628"/>
    </source>
</evidence>
<evidence type="ECO:0000313" key="9">
    <source>
        <dbReference type="EMBL" id="CAA9538173.1"/>
    </source>
</evidence>
<dbReference type="InterPro" id="IPR029041">
    <property type="entry name" value="FAD-linked_oxidoreductase-like"/>
</dbReference>
<keyword evidence="6 8" id="KW-0560">Oxidoreductase</keyword>
<dbReference type="Pfam" id="PF02219">
    <property type="entry name" value="MTHFR"/>
    <property type="match status" value="1"/>
</dbReference>
<comment type="pathway">
    <text evidence="2 8">One-carbon metabolism; tetrahydrofolate interconversion.</text>
</comment>
<dbReference type="Gene3D" id="3.20.20.220">
    <property type="match status" value="1"/>
</dbReference>
<comment type="catalytic activity">
    <reaction evidence="7">
        <text>(6S)-5-methyl-5,6,7,8-tetrahydrofolate + NAD(+) = (6R)-5,10-methylene-5,6,7,8-tetrahydrofolate + NADH + H(+)</text>
        <dbReference type="Rhea" id="RHEA:19821"/>
        <dbReference type="ChEBI" id="CHEBI:15378"/>
        <dbReference type="ChEBI" id="CHEBI:15636"/>
        <dbReference type="ChEBI" id="CHEBI:18608"/>
        <dbReference type="ChEBI" id="CHEBI:57540"/>
        <dbReference type="ChEBI" id="CHEBI:57945"/>
        <dbReference type="EC" id="1.5.1.54"/>
    </reaction>
    <physiologicalReaction direction="right-to-left" evidence="7">
        <dbReference type="Rhea" id="RHEA:19823"/>
    </physiologicalReaction>
</comment>
<proteinExistence type="inferred from homology"/>
<dbReference type="InterPro" id="IPR003171">
    <property type="entry name" value="Mehydrof_redctse-like"/>
</dbReference>
<dbReference type="PANTHER" id="PTHR45754">
    <property type="entry name" value="METHYLENETETRAHYDROFOLATE REDUCTASE"/>
    <property type="match status" value="1"/>
</dbReference>
<evidence type="ECO:0000256" key="8">
    <source>
        <dbReference type="RuleBase" id="RU003862"/>
    </source>
</evidence>
<dbReference type="PANTHER" id="PTHR45754:SF3">
    <property type="entry name" value="METHYLENETETRAHYDROFOLATE REDUCTASE (NADPH)"/>
    <property type="match status" value="1"/>
</dbReference>
<keyword evidence="5 8" id="KW-0274">FAD</keyword>
<dbReference type="AlphaFoldDB" id="A0A6J4U1B4"/>
<dbReference type="EMBL" id="CADCWC010000241">
    <property type="protein sequence ID" value="CAA9538173.1"/>
    <property type="molecule type" value="Genomic_DNA"/>
</dbReference>
<reference evidence="9" key="1">
    <citation type="submission" date="2020-02" db="EMBL/GenBank/DDBJ databases">
        <authorList>
            <person name="Meier V. D."/>
        </authorList>
    </citation>
    <scope>NUCLEOTIDE SEQUENCE</scope>
    <source>
        <strain evidence="9">AVDCRST_MAG79</strain>
    </source>
</reference>
<dbReference type="GO" id="GO:0035999">
    <property type="term" value="P:tetrahydrofolate interconversion"/>
    <property type="evidence" value="ECO:0007669"/>
    <property type="project" value="UniProtKB-UniPathway"/>
</dbReference>
<dbReference type="UniPathway" id="UPA00193"/>
<dbReference type="GO" id="GO:0009086">
    <property type="term" value="P:methionine biosynthetic process"/>
    <property type="evidence" value="ECO:0007669"/>
    <property type="project" value="TreeGrafter"/>
</dbReference>
<evidence type="ECO:0000256" key="6">
    <source>
        <dbReference type="ARBA" id="ARBA00023002"/>
    </source>
</evidence>
<protein>
    <recommendedName>
        <fullName evidence="8">Methylenetetrahydrofolate reductase</fullName>
    </recommendedName>
</protein>